<dbReference type="SUPFAM" id="SSF52540">
    <property type="entry name" value="P-loop containing nucleoside triphosphate hydrolases"/>
    <property type="match status" value="1"/>
</dbReference>
<dbReference type="InterPro" id="IPR027417">
    <property type="entry name" value="P-loop_NTPase"/>
</dbReference>
<dbReference type="SMART" id="SM00129">
    <property type="entry name" value="KISc"/>
    <property type="match status" value="1"/>
</dbReference>
<dbReference type="HOGENOM" id="CLU_644191_0_0_1"/>
<feature type="domain" description="Kinesin motor" evidence="5">
    <location>
        <begin position="1"/>
        <end position="275"/>
    </location>
</feature>
<proteinExistence type="inferred from homology"/>
<dbReference type="GO" id="GO:0008017">
    <property type="term" value="F:microtubule binding"/>
    <property type="evidence" value="ECO:0007669"/>
    <property type="project" value="InterPro"/>
</dbReference>
<dbReference type="Pfam" id="PF00225">
    <property type="entry name" value="Kinesin"/>
    <property type="match status" value="1"/>
</dbReference>
<evidence type="ECO:0000256" key="1">
    <source>
        <dbReference type="ARBA" id="ARBA00023054"/>
    </source>
</evidence>
<dbReference type="PANTHER" id="PTHR47968:SF75">
    <property type="entry name" value="CENTROMERE-ASSOCIATED PROTEIN E"/>
    <property type="match status" value="1"/>
</dbReference>
<dbReference type="GO" id="GO:0005524">
    <property type="term" value="F:ATP binding"/>
    <property type="evidence" value="ECO:0007669"/>
    <property type="project" value="UniProtKB-UniRule"/>
</dbReference>
<evidence type="ECO:0000256" key="2">
    <source>
        <dbReference type="ARBA" id="ARBA00023175"/>
    </source>
</evidence>
<feature type="compositionally biased region" description="Polar residues" evidence="4">
    <location>
        <begin position="434"/>
        <end position="443"/>
    </location>
</feature>
<dbReference type="Gene3D" id="3.40.850.10">
    <property type="entry name" value="Kinesin motor domain"/>
    <property type="match status" value="1"/>
</dbReference>
<evidence type="ECO:0000256" key="3">
    <source>
        <dbReference type="PROSITE-ProRule" id="PRU00283"/>
    </source>
</evidence>
<keyword evidence="2 3" id="KW-0505">Motor protein</keyword>
<evidence type="ECO:0000256" key="4">
    <source>
        <dbReference type="SAM" id="MobiDB-lite"/>
    </source>
</evidence>
<name>I3EF73_NEMP3</name>
<accession>I3EF73</accession>
<sequence length="443" mass="49435">MNKNNRVVVGVRIKPPASADAPCPHADKVFSDHTNQQIYTEFIRKHTDKISFSTIFTYGRTGSGKTYTMFGSKNAPGIAELILEDRLNSHGVLSVRCIEIYNEVATDLFTGTPIRIVQESNTTQVISKTQVTVKTREDITSLLKTIMKKRKTSETEHNQASSRSHTVIEVNSINLAINLVDLAGNEKMAEDLDRRKEGLMINKSLLTLGKVIDQLHTDTHHVSYRESKLTRLLQNTLSYGTIICICTVMDLSDHLTIKFAERLKRIKTSERPVIKSKDEIINDLNQKIAYLTEQLQSIKTKSHLVECAAAINSPAVVHTGTVIEECTNPTEPQSELATLTPTTAEEVIEGVVKPENGAQSANLYEMIYKYLKVGAEKEMTNTLTPQEMDAVHVQVTKQKKGLLDGTPFRSIFKMSRIEMRSSRSRSKSSKKSSGFSGNIHSPN</sequence>
<keyword evidence="3" id="KW-0067">ATP-binding</keyword>
<feature type="binding site" evidence="3">
    <location>
        <begin position="59"/>
        <end position="66"/>
    </location>
    <ligand>
        <name>ATP</name>
        <dbReference type="ChEBI" id="CHEBI:30616"/>
    </ligand>
</feature>
<dbReference type="InterPro" id="IPR036961">
    <property type="entry name" value="Kinesin_motor_dom_sf"/>
</dbReference>
<gene>
    <name evidence="6" type="ORF">NEQG_01942</name>
</gene>
<dbReference type="PANTHER" id="PTHR47968">
    <property type="entry name" value="CENTROMERE PROTEIN E"/>
    <property type="match status" value="1"/>
</dbReference>
<evidence type="ECO:0000313" key="6">
    <source>
        <dbReference type="EMBL" id="EIJ87870.1"/>
    </source>
</evidence>
<comment type="similarity">
    <text evidence="3">Belongs to the TRAFAC class myosin-kinesin ATPase superfamily. Kinesin family.</text>
</comment>
<dbReference type="OrthoDB" id="3176171at2759"/>
<dbReference type="InterPro" id="IPR027640">
    <property type="entry name" value="Kinesin-like_fam"/>
</dbReference>
<evidence type="ECO:0000313" key="7">
    <source>
        <dbReference type="Proteomes" id="UP000002872"/>
    </source>
</evidence>
<dbReference type="InParanoid" id="I3EF73"/>
<dbReference type="GO" id="GO:0007018">
    <property type="term" value="P:microtubule-based movement"/>
    <property type="evidence" value="ECO:0007669"/>
    <property type="project" value="InterPro"/>
</dbReference>
<dbReference type="STRING" id="935791.I3EF73"/>
<dbReference type="Proteomes" id="UP000002872">
    <property type="component" value="Unassembled WGS sequence"/>
</dbReference>
<organism evidence="6 7">
    <name type="scientific">Nematocida parisii (strain ERTm3)</name>
    <name type="common">Nematode killer fungus</name>
    <dbReference type="NCBI Taxonomy" id="935791"/>
    <lineage>
        <taxon>Eukaryota</taxon>
        <taxon>Fungi</taxon>
        <taxon>Fungi incertae sedis</taxon>
        <taxon>Microsporidia</taxon>
        <taxon>Nematocida</taxon>
    </lineage>
</organism>
<keyword evidence="3" id="KW-0547">Nucleotide-binding</keyword>
<dbReference type="OMA" id="SHTVIEV"/>
<feature type="region of interest" description="Disordered" evidence="4">
    <location>
        <begin position="418"/>
        <end position="443"/>
    </location>
</feature>
<reference evidence="6" key="1">
    <citation type="submission" date="2011-01" db="EMBL/GenBank/DDBJ databases">
        <title>The Genome Sequence of Nematocida parisii strain ERTm3.</title>
        <authorList>
            <consortium name="The Broad Institute Genome Sequencing Platform"/>
            <consortium name="The Broad Institute Genome Sequencing Center for Infectious Disease"/>
            <person name="Cuomo C."/>
            <person name="Troemel E."/>
            <person name="Young S.K."/>
            <person name="Zeng Q."/>
            <person name="Gargeya S."/>
            <person name="Fitzgerald M."/>
            <person name="Haas B."/>
            <person name="Abouelleil A."/>
            <person name="Alvarado L."/>
            <person name="Arachchi H.M."/>
            <person name="Berlin A."/>
            <person name="Chapman S.B."/>
            <person name="Gearin G."/>
            <person name="Goldberg J."/>
            <person name="Griggs A."/>
            <person name="Gujja S."/>
            <person name="Hansen M."/>
            <person name="Heiman D."/>
            <person name="Howarth C."/>
            <person name="Larimer J."/>
            <person name="Lui A."/>
            <person name="MacDonald P.J.P."/>
            <person name="McCowen C."/>
            <person name="Montmayeur A."/>
            <person name="Murphy C."/>
            <person name="Neiman D."/>
            <person name="Pearson M."/>
            <person name="Priest M."/>
            <person name="Roberts A."/>
            <person name="Saif S."/>
            <person name="Shea T."/>
            <person name="Sisk P."/>
            <person name="Stolte C."/>
            <person name="Sykes S."/>
            <person name="Wortman J."/>
            <person name="Nusbaum C."/>
            <person name="Birren B."/>
        </authorList>
    </citation>
    <scope>NUCLEOTIDE SEQUENCE</scope>
    <source>
        <strain evidence="6">ERTm3</strain>
    </source>
</reference>
<dbReference type="EMBL" id="GL870880">
    <property type="protein sequence ID" value="EIJ87870.1"/>
    <property type="molecule type" value="Genomic_DNA"/>
</dbReference>
<evidence type="ECO:0000259" key="5">
    <source>
        <dbReference type="PROSITE" id="PS50067"/>
    </source>
</evidence>
<keyword evidence="1" id="KW-0175">Coiled coil</keyword>
<dbReference type="InterPro" id="IPR001752">
    <property type="entry name" value="Kinesin_motor_dom"/>
</dbReference>
<keyword evidence="7" id="KW-1185">Reference proteome</keyword>
<protein>
    <recommendedName>
        <fullName evidence="5">Kinesin motor domain-containing protein</fullName>
    </recommendedName>
</protein>
<dbReference type="PRINTS" id="PR00380">
    <property type="entry name" value="KINESINHEAVY"/>
</dbReference>
<dbReference type="VEuPathDB" id="MicrosporidiaDB:NEQG_01942"/>
<dbReference type="GO" id="GO:0003777">
    <property type="term" value="F:microtubule motor activity"/>
    <property type="evidence" value="ECO:0007669"/>
    <property type="project" value="InterPro"/>
</dbReference>
<dbReference type="PROSITE" id="PS50067">
    <property type="entry name" value="KINESIN_MOTOR_2"/>
    <property type="match status" value="1"/>
</dbReference>
<dbReference type="AlphaFoldDB" id="I3EF73"/>